<feature type="domain" description="Helitron helicase-like" evidence="1">
    <location>
        <begin position="274"/>
        <end position="358"/>
    </location>
</feature>
<reference evidence="2 3" key="1">
    <citation type="journal article" date="2010" name="Nature">
        <title>Genome sequence of the palaeopolyploid soybean.</title>
        <authorList>
            <person name="Schmutz J."/>
            <person name="Cannon S.B."/>
            <person name="Schlueter J."/>
            <person name="Ma J."/>
            <person name="Mitros T."/>
            <person name="Nelson W."/>
            <person name="Hyten D.L."/>
            <person name="Song Q."/>
            <person name="Thelen J.J."/>
            <person name="Cheng J."/>
            <person name="Xu D."/>
            <person name="Hellsten U."/>
            <person name="May G.D."/>
            <person name="Yu Y."/>
            <person name="Sakurai T."/>
            <person name="Umezawa T."/>
            <person name="Bhattacharyya M.K."/>
            <person name="Sandhu D."/>
            <person name="Valliyodan B."/>
            <person name="Lindquist E."/>
            <person name="Peto M."/>
            <person name="Grant D."/>
            <person name="Shu S."/>
            <person name="Goodstein D."/>
            <person name="Barry K."/>
            <person name="Futrell-Griggs M."/>
            <person name="Abernathy B."/>
            <person name="Du J."/>
            <person name="Tian Z."/>
            <person name="Zhu L."/>
            <person name="Gill N."/>
            <person name="Joshi T."/>
            <person name="Libault M."/>
            <person name="Sethuraman A."/>
            <person name="Zhang X.-C."/>
            <person name="Shinozaki K."/>
            <person name="Nguyen H.T."/>
            <person name="Wing R.A."/>
            <person name="Cregan P."/>
            <person name="Specht J."/>
            <person name="Grimwood J."/>
            <person name="Rokhsar D."/>
            <person name="Stacey G."/>
            <person name="Shoemaker R.C."/>
            <person name="Jackson S.A."/>
        </authorList>
    </citation>
    <scope>NUCLEOTIDE SEQUENCE</scope>
    <source>
        <strain evidence="3">cv. Williams 82</strain>
        <tissue evidence="2">Callus</tissue>
    </source>
</reference>
<dbReference type="SMR" id="A0A0R0HQB4"/>
<gene>
    <name evidence="2" type="ORF">GLYMA_10G068300</name>
</gene>
<dbReference type="AlphaFoldDB" id="A0A0R0HQB4"/>
<dbReference type="Pfam" id="PF14214">
    <property type="entry name" value="Helitron_like_N"/>
    <property type="match status" value="1"/>
</dbReference>
<dbReference type="Proteomes" id="UP000008827">
    <property type="component" value="Chromosome 10"/>
</dbReference>
<name>A0A0R0HQB4_SOYBN</name>
<dbReference type="PANTHER" id="PTHR45786:SF66">
    <property type="entry name" value="HOOK MOTIF PROTEIN, PUTATIVE-RELATED"/>
    <property type="match status" value="1"/>
</dbReference>
<protein>
    <recommendedName>
        <fullName evidence="1">Helitron helicase-like domain-containing protein</fullName>
    </recommendedName>
</protein>
<dbReference type="Gramene" id="KRH32685">
    <property type="protein sequence ID" value="KRH32685"/>
    <property type="gene ID" value="GLYMA_10G068300"/>
</dbReference>
<evidence type="ECO:0000259" key="1">
    <source>
        <dbReference type="Pfam" id="PF14214"/>
    </source>
</evidence>
<evidence type="ECO:0000313" key="2">
    <source>
        <dbReference type="EMBL" id="KRH32685.1"/>
    </source>
</evidence>
<evidence type="ECO:0000313" key="4">
    <source>
        <dbReference type="Proteomes" id="UP000008827"/>
    </source>
</evidence>
<dbReference type="InParanoid" id="A0A0R0HQB4"/>
<reference evidence="2" key="3">
    <citation type="submission" date="2018-07" db="EMBL/GenBank/DDBJ databases">
        <title>WGS assembly of Glycine max.</title>
        <authorList>
            <person name="Schmutz J."/>
            <person name="Cannon S."/>
            <person name="Schlueter J."/>
            <person name="Ma J."/>
            <person name="Mitros T."/>
            <person name="Nelson W."/>
            <person name="Hyten D."/>
            <person name="Song Q."/>
            <person name="Thelen J."/>
            <person name="Cheng J."/>
            <person name="Xu D."/>
            <person name="Hellsten U."/>
            <person name="May G."/>
            <person name="Yu Y."/>
            <person name="Sakurai T."/>
            <person name="Umezawa T."/>
            <person name="Bhattacharyya M."/>
            <person name="Sandhu D."/>
            <person name="Valliyodan B."/>
            <person name="Lindquist E."/>
            <person name="Peto M."/>
            <person name="Grant D."/>
            <person name="Shu S."/>
            <person name="Goodstein D."/>
            <person name="Barry K."/>
            <person name="Futrell-Griggs M."/>
            <person name="Abernathy B."/>
            <person name="Du J."/>
            <person name="Tian Z."/>
            <person name="Zhu L."/>
            <person name="Gill N."/>
            <person name="Joshi T."/>
            <person name="Libault M."/>
            <person name="Sethuraman A."/>
            <person name="Zhang X."/>
            <person name="Shinozaki K."/>
            <person name="Nguyen H."/>
            <person name="Wing R."/>
            <person name="Cregan P."/>
            <person name="Specht J."/>
            <person name="Grimwood J."/>
            <person name="Rokhsar D."/>
            <person name="Stacey G."/>
            <person name="Shoemaker R."/>
            <person name="Jackson S."/>
        </authorList>
    </citation>
    <scope>NUCLEOTIDE SEQUENCE</scope>
    <source>
        <tissue evidence="2">Callus</tissue>
    </source>
</reference>
<proteinExistence type="predicted"/>
<accession>A0A0R0HQB4</accession>
<sequence>MWFQERTQKHKHTTIPKFYLCCGDEKVQLPLLKDPPPLLQHLIFDNNANDSRNYQQHIRIYNMMFAFTSPGAKLDRSISKCLLPLSGHAPKFVQLYIYDIENEIHNRIQSIENQKNIDAKIVSKLSAMLDEYNVHGKFFRMAKESLKSEHVHDLKLKLISNRNKDGRIYNIPSVSKVATLIVGDVDTGSKRNIIMEMHSGKLQRIDELHTCYLSFQYPLLFPYDEDGYRHDVLHRSTHTSKKRIQLTIKEWLCFRIQTRANEAQTLLRSRRLFQRHLGFPDLFVTFTCNPCWPEIERFLKSMDLKAPNRPDIVSRVFKIKFEELLVDLTKKHILEKVVAYMYIIEFQKRGLPHAHLLIFLHP</sequence>
<keyword evidence="4" id="KW-1185">Reference proteome</keyword>
<dbReference type="EMBL" id="CM000843">
    <property type="protein sequence ID" value="KRH32685.1"/>
    <property type="molecule type" value="Genomic_DNA"/>
</dbReference>
<reference evidence="3" key="2">
    <citation type="submission" date="2018-02" db="UniProtKB">
        <authorList>
            <consortium name="EnsemblPlants"/>
        </authorList>
    </citation>
    <scope>IDENTIFICATION</scope>
    <source>
        <strain evidence="3">Williams 82</strain>
    </source>
</reference>
<dbReference type="InterPro" id="IPR025476">
    <property type="entry name" value="Helitron_helicase-like"/>
</dbReference>
<organism evidence="2">
    <name type="scientific">Glycine max</name>
    <name type="common">Soybean</name>
    <name type="synonym">Glycine hispida</name>
    <dbReference type="NCBI Taxonomy" id="3847"/>
    <lineage>
        <taxon>Eukaryota</taxon>
        <taxon>Viridiplantae</taxon>
        <taxon>Streptophyta</taxon>
        <taxon>Embryophyta</taxon>
        <taxon>Tracheophyta</taxon>
        <taxon>Spermatophyta</taxon>
        <taxon>Magnoliopsida</taxon>
        <taxon>eudicotyledons</taxon>
        <taxon>Gunneridae</taxon>
        <taxon>Pentapetalae</taxon>
        <taxon>rosids</taxon>
        <taxon>fabids</taxon>
        <taxon>Fabales</taxon>
        <taxon>Fabaceae</taxon>
        <taxon>Papilionoideae</taxon>
        <taxon>50 kb inversion clade</taxon>
        <taxon>NPAAA clade</taxon>
        <taxon>indigoferoid/millettioid clade</taxon>
        <taxon>Phaseoleae</taxon>
        <taxon>Glycine</taxon>
        <taxon>Glycine subgen. Soja</taxon>
    </lineage>
</organism>
<dbReference type="PANTHER" id="PTHR45786">
    <property type="entry name" value="DNA BINDING PROTEIN-LIKE"/>
    <property type="match status" value="1"/>
</dbReference>
<dbReference type="EnsemblPlants" id="KRH32685">
    <property type="protein sequence ID" value="KRH32685"/>
    <property type="gene ID" value="GLYMA_10G068300"/>
</dbReference>
<evidence type="ECO:0000313" key="3">
    <source>
        <dbReference type="EnsemblPlants" id="KRH32685"/>
    </source>
</evidence>
<dbReference type="STRING" id="3847.A0A0R0HQB4"/>